<reference evidence="2 3" key="1">
    <citation type="submission" date="2020-02" db="EMBL/GenBank/DDBJ databases">
        <title>Draft genome sequence of Haematococcus lacustris strain NIES-144.</title>
        <authorList>
            <person name="Morimoto D."/>
            <person name="Nakagawa S."/>
            <person name="Yoshida T."/>
            <person name="Sawayama S."/>
        </authorList>
    </citation>
    <scope>NUCLEOTIDE SEQUENCE [LARGE SCALE GENOMIC DNA]</scope>
    <source>
        <strain evidence="2 3">NIES-144</strain>
    </source>
</reference>
<dbReference type="AlphaFoldDB" id="A0A699YX60"/>
<dbReference type="EMBL" id="BLLF01000655">
    <property type="protein sequence ID" value="GFH13815.1"/>
    <property type="molecule type" value="Genomic_DNA"/>
</dbReference>
<proteinExistence type="predicted"/>
<evidence type="ECO:0000313" key="3">
    <source>
        <dbReference type="Proteomes" id="UP000485058"/>
    </source>
</evidence>
<comment type="caution">
    <text evidence="2">The sequence shown here is derived from an EMBL/GenBank/DDBJ whole genome shotgun (WGS) entry which is preliminary data.</text>
</comment>
<accession>A0A699YX60</accession>
<feature type="chain" id="PRO_5025464493" evidence="1">
    <location>
        <begin position="23"/>
        <end position="120"/>
    </location>
</feature>
<evidence type="ECO:0000256" key="1">
    <source>
        <dbReference type="SAM" id="SignalP"/>
    </source>
</evidence>
<sequence length="120" mass="12120">MGLCLGNSFWLVQCPLIPAAAAVQPGSLTRNMSARWIHVLAGISGASAVALGAYGAHGFPASTDAYFLERVSITCPGFQAGQPLPPHSLRLAGSSPIGGSAHGRPDPDCCVAGPRALSPA</sequence>
<evidence type="ECO:0000313" key="2">
    <source>
        <dbReference type="EMBL" id="GFH13815.1"/>
    </source>
</evidence>
<keyword evidence="1" id="KW-0732">Signal</keyword>
<organism evidence="2 3">
    <name type="scientific">Haematococcus lacustris</name>
    <name type="common">Green alga</name>
    <name type="synonym">Haematococcus pluvialis</name>
    <dbReference type="NCBI Taxonomy" id="44745"/>
    <lineage>
        <taxon>Eukaryota</taxon>
        <taxon>Viridiplantae</taxon>
        <taxon>Chlorophyta</taxon>
        <taxon>core chlorophytes</taxon>
        <taxon>Chlorophyceae</taxon>
        <taxon>CS clade</taxon>
        <taxon>Chlamydomonadales</taxon>
        <taxon>Haematococcaceae</taxon>
        <taxon>Haematococcus</taxon>
    </lineage>
</organism>
<dbReference type="Proteomes" id="UP000485058">
    <property type="component" value="Unassembled WGS sequence"/>
</dbReference>
<gene>
    <name evidence="2" type="ORF">HaLaN_09766</name>
</gene>
<name>A0A699YX60_HAELA</name>
<protein>
    <submittedName>
        <fullName evidence="2">Uncharacterized protein</fullName>
    </submittedName>
</protein>
<feature type="signal peptide" evidence="1">
    <location>
        <begin position="1"/>
        <end position="22"/>
    </location>
</feature>
<keyword evidence="3" id="KW-1185">Reference proteome</keyword>